<dbReference type="AlphaFoldDB" id="A0ABD4E5N0"/>
<dbReference type="Pfam" id="PF13817">
    <property type="entry name" value="DDE_Tnp_IS66_C"/>
    <property type="match status" value="1"/>
</dbReference>
<accession>A0ABD4E5N0</accession>
<reference evidence="2 3" key="1">
    <citation type="submission" date="2015-11" db="EMBL/GenBank/DDBJ databases">
        <title>Expanding the genomic diversity of Burkholderia species for the development of highly accurate diagnostics.</title>
        <authorList>
            <person name="Sahl J."/>
            <person name="Keim P."/>
            <person name="Wagner D."/>
        </authorList>
    </citation>
    <scope>NUCLEOTIDE SEQUENCE [LARGE SCALE GENOMIC DNA]</scope>
    <source>
        <strain evidence="2 3">MSMB1585WGS</strain>
    </source>
</reference>
<dbReference type="Proteomes" id="UP000057910">
    <property type="component" value="Unassembled WGS sequence"/>
</dbReference>
<evidence type="ECO:0000259" key="1">
    <source>
        <dbReference type="Pfam" id="PF13817"/>
    </source>
</evidence>
<organism evidence="2 3">
    <name type="scientific">Burkholderia ubonensis</name>
    <dbReference type="NCBI Taxonomy" id="101571"/>
    <lineage>
        <taxon>Bacteria</taxon>
        <taxon>Pseudomonadati</taxon>
        <taxon>Pseudomonadota</taxon>
        <taxon>Betaproteobacteria</taxon>
        <taxon>Burkholderiales</taxon>
        <taxon>Burkholderiaceae</taxon>
        <taxon>Burkholderia</taxon>
        <taxon>Burkholderia cepacia complex</taxon>
    </lineage>
</organism>
<feature type="domain" description="Transposase IS66 C-terminal" evidence="1">
    <location>
        <begin position="17"/>
        <end position="54"/>
    </location>
</feature>
<sequence length="67" mass="7224">MFSDTVAGAKASAVVYSLMLTCRACGVEPHAWLLHVLTELPQRAADADISDLLPFNYAKRQSEASVS</sequence>
<evidence type="ECO:0000313" key="2">
    <source>
        <dbReference type="EMBL" id="KVN88875.1"/>
    </source>
</evidence>
<protein>
    <recommendedName>
        <fullName evidence="1">Transposase IS66 C-terminal domain-containing protein</fullName>
    </recommendedName>
</protein>
<dbReference type="EMBL" id="LPAD01000034">
    <property type="protein sequence ID" value="KVN88875.1"/>
    <property type="molecule type" value="Genomic_DNA"/>
</dbReference>
<name>A0ABD4E5N0_9BURK</name>
<evidence type="ECO:0000313" key="3">
    <source>
        <dbReference type="Proteomes" id="UP000057910"/>
    </source>
</evidence>
<dbReference type="InterPro" id="IPR039552">
    <property type="entry name" value="IS66_C"/>
</dbReference>
<comment type="caution">
    <text evidence="2">The sequence shown here is derived from an EMBL/GenBank/DDBJ whole genome shotgun (WGS) entry which is preliminary data.</text>
</comment>
<proteinExistence type="predicted"/>
<gene>
    <name evidence="2" type="ORF">WJ68_04975</name>
</gene>